<dbReference type="RefSeq" id="XP_040592759.1">
    <property type="nucleotide sequence ID" value="XM_040736825.1"/>
</dbReference>
<protein>
    <submittedName>
        <fullName evidence="3">Uncharacterized protein LOC121136426</fullName>
    </submittedName>
</protein>
<dbReference type="Proteomes" id="UP000886700">
    <property type="component" value="Unplaced"/>
</dbReference>
<name>A0ABM2WPP2_MESAU</name>
<reference evidence="3" key="1">
    <citation type="submission" date="2025-08" db="UniProtKB">
        <authorList>
            <consortium name="RefSeq"/>
        </authorList>
    </citation>
    <scope>IDENTIFICATION</scope>
    <source>
        <tissue evidence="3">Liver</tissue>
    </source>
</reference>
<feature type="region of interest" description="Disordered" evidence="1">
    <location>
        <begin position="930"/>
        <end position="961"/>
    </location>
</feature>
<feature type="compositionally biased region" description="Polar residues" evidence="1">
    <location>
        <begin position="336"/>
        <end position="352"/>
    </location>
</feature>
<feature type="region of interest" description="Disordered" evidence="1">
    <location>
        <begin position="599"/>
        <end position="626"/>
    </location>
</feature>
<feature type="region of interest" description="Disordered" evidence="1">
    <location>
        <begin position="895"/>
        <end position="918"/>
    </location>
</feature>
<accession>A0ABM2WPP2</accession>
<feature type="compositionally biased region" description="Polar residues" evidence="1">
    <location>
        <begin position="242"/>
        <end position="261"/>
    </location>
</feature>
<evidence type="ECO:0000313" key="2">
    <source>
        <dbReference type="Proteomes" id="UP000886700"/>
    </source>
</evidence>
<keyword evidence="2" id="KW-1185">Reference proteome</keyword>
<feature type="region of interest" description="Disordered" evidence="1">
    <location>
        <begin position="655"/>
        <end position="683"/>
    </location>
</feature>
<evidence type="ECO:0000313" key="3">
    <source>
        <dbReference type="RefSeq" id="XP_040592759.1"/>
    </source>
</evidence>
<feature type="region of interest" description="Disordered" evidence="1">
    <location>
        <begin position="327"/>
        <end position="352"/>
    </location>
</feature>
<feature type="compositionally biased region" description="Polar residues" evidence="1">
    <location>
        <begin position="661"/>
        <end position="683"/>
    </location>
</feature>
<evidence type="ECO:0000256" key="1">
    <source>
        <dbReference type="SAM" id="MobiDB-lite"/>
    </source>
</evidence>
<feature type="region of interest" description="Disordered" evidence="1">
    <location>
        <begin position="240"/>
        <end position="262"/>
    </location>
</feature>
<proteinExistence type="predicted"/>
<feature type="region of interest" description="Disordered" evidence="1">
    <location>
        <begin position="794"/>
        <end position="826"/>
    </location>
</feature>
<sequence>MGNVLQGSLPKVNDLRQFSLLNCIRNYLLRSVERGLRASAWLWAFEHTSCSLSNQGANDEVYTSTKSLEYLPTSIAQKDLSHQIQLPKSVPTMRFRDSHVDQEAGQKCRWVWLPDSGHTGSQHCFAGPELFTDNPDTSGATKDLSQDKKEKRLLFLKVPEIMRNTLSSDPSLSAFHPVIRKRPSSYFQPRPVKATRSLDMSLLLEENVDCCPLCSGVAARSSGPGQRDDKAKVTENYEVTAGPSSSDQHELVNSPSNQKSMKTAPFTDQVLKCSKSVPGGRVTSTFVHGKQRSSKYLEDKHRCVPSTEQGLIPFSCSEGYHKHSISLGRKHRQSHTDQSCPKSTNLEQNDSKQLPSAISNIRNSKYIQNGLTSNFTSVQRLKSLAFDKEDPPFCMNTQADTGADKWAQVPRLTLLNAQGLAHNTSDEWDIDITPGNNSFVDIKSFTEGTQDTSCYLGGAIAPPTCEGVLDIKSFTEGTQDTSCYLEGAVAPPKCEGVLDITSLTEGTQDTSCYLVGAAAPPTCEGGGLANSSLSERNVDKFCSGPGSFEPLHFSQGRVKLSIPKEWTYKDMSPMEEQIPQTPSYNMMSRYSFTRRSRLKQETIPKRSNTRTESNLNGQELLKSDPINPHHLLRTDHVLTTNTSDECNRDSIMAAPVPKNIPSFSEESQVASNTTGEALTQSTMKESDLADTSFKDVAGTQFCSNATFIGPFHFNQKTVRLYIPAEWKYTHTSYQQEGITHSHSYKMRNRVIYSKTGRLKQEITTQGKFNRSKQGQNRLDWLKCDIQTPITISEARRRQSPTISDEWDTDTIMGTPESTENPSFSEDPKVNYTVARGDIAASTVEGGFLGDDVPPAKGALPQICSFPDTLKTLAFNQVPKTLSRPADCEVTHMPSQVEELRPSASTKEGPMTSSSMKRGMKQADKAQGNLRRTQPEDNCSGQKSCVPQTSTSALTSETGPGSNTEFECNVDIVLGKSGSLDIRLIPAQAQVTCISTVKTHKHSPQLREVFWMNPQLQSCLWKHLALARVVFYP</sequence>
<gene>
    <name evidence="3" type="primary">LOC121136426</name>
</gene>
<organism evidence="2 3">
    <name type="scientific">Mesocricetus auratus</name>
    <name type="common">Golden hamster</name>
    <dbReference type="NCBI Taxonomy" id="10036"/>
    <lineage>
        <taxon>Eukaryota</taxon>
        <taxon>Metazoa</taxon>
        <taxon>Chordata</taxon>
        <taxon>Craniata</taxon>
        <taxon>Vertebrata</taxon>
        <taxon>Euteleostomi</taxon>
        <taxon>Mammalia</taxon>
        <taxon>Eutheria</taxon>
        <taxon>Euarchontoglires</taxon>
        <taxon>Glires</taxon>
        <taxon>Rodentia</taxon>
        <taxon>Myomorpha</taxon>
        <taxon>Muroidea</taxon>
        <taxon>Cricetidae</taxon>
        <taxon>Cricetinae</taxon>
        <taxon>Mesocricetus</taxon>
    </lineage>
</organism>
<feature type="compositionally biased region" description="Polar residues" evidence="1">
    <location>
        <begin position="902"/>
        <end position="915"/>
    </location>
</feature>
<dbReference type="GeneID" id="121136426"/>